<dbReference type="RefSeq" id="XP_022746382.1">
    <property type="nucleotide sequence ID" value="XM_022890647.1"/>
</dbReference>
<accession>A0A6P5Z1B1</accession>
<dbReference type="PANTHER" id="PTHR31282">
    <property type="entry name" value="WRKY TRANSCRIPTION FACTOR 21-RELATED"/>
    <property type="match status" value="1"/>
</dbReference>
<keyword evidence="4" id="KW-0804">Transcription</keyword>
<reference evidence="9" key="1">
    <citation type="submission" date="2025-08" db="UniProtKB">
        <authorList>
            <consortium name="RefSeq"/>
        </authorList>
    </citation>
    <scope>IDENTIFICATION</scope>
    <source>
        <tissue evidence="9">Fruit stalk</tissue>
    </source>
</reference>
<evidence type="ECO:0000256" key="3">
    <source>
        <dbReference type="ARBA" id="ARBA00023125"/>
    </source>
</evidence>
<keyword evidence="2" id="KW-0805">Transcription regulation</keyword>
<evidence type="ECO:0000256" key="2">
    <source>
        <dbReference type="ARBA" id="ARBA00023015"/>
    </source>
</evidence>
<feature type="region of interest" description="Disordered" evidence="6">
    <location>
        <begin position="209"/>
        <end position="246"/>
    </location>
</feature>
<proteinExistence type="predicted"/>
<name>A0A6P5Z1B1_DURZI</name>
<dbReference type="Proteomes" id="UP000515121">
    <property type="component" value="Unplaced"/>
</dbReference>
<dbReference type="InterPro" id="IPR003657">
    <property type="entry name" value="WRKY_dom"/>
</dbReference>
<organism evidence="8 9">
    <name type="scientific">Durio zibethinus</name>
    <name type="common">Durian</name>
    <dbReference type="NCBI Taxonomy" id="66656"/>
    <lineage>
        <taxon>Eukaryota</taxon>
        <taxon>Viridiplantae</taxon>
        <taxon>Streptophyta</taxon>
        <taxon>Embryophyta</taxon>
        <taxon>Tracheophyta</taxon>
        <taxon>Spermatophyta</taxon>
        <taxon>Magnoliopsida</taxon>
        <taxon>eudicotyledons</taxon>
        <taxon>Gunneridae</taxon>
        <taxon>Pentapetalae</taxon>
        <taxon>rosids</taxon>
        <taxon>malvids</taxon>
        <taxon>Malvales</taxon>
        <taxon>Malvaceae</taxon>
        <taxon>Helicteroideae</taxon>
        <taxon>Durio</taxon>
    </lineage>
</organism>
<dbReference type="GO" id="GO:0003700">
    <property type="term" value="F:DNA-binding transcription factor activity"/>
    <property type="evidence" value="ECO:0007669"/>
    <property type="project" value="InterPro"/>
</dbReference>
<evidence type="ECO:0000256" key="6">
    <source>
        <dbReference type="SAM" id="MobiDB-lite"/>
    </source>
</evidence>
<evidence type="ECO:0000313" key="9">
    <source>
        <dbReference type="RefSeq" id="XP_022746382.1"/>
    </source>
</evidence>
<keyword evidence="5" id="KW-0539">Nucleus</keyword>
<dbReference type="SMART" id="SM00774">
    <property type="entry name" value="WRKY"/>
    <property type="match status" value="1"/>
</dbReference>
<evidence type="ECO:0000313" key="8">
    <source>
        <dbReference type="Proteomes" id="UP000515121"/>
    </source>
</evidence>
<feature type="compositionally biased region" description="Basic and acidic residues" evidence="6">
    <location>
        <begin position="88"/>
        <end position="109"/>
    </location>
</feature>
<dbReference type="Gene3D" id="2.20.25.80">
    <property type="entry name" value="WRKY domain"/>
    <property type="match status" value="1"/>
</dbReference>
<comment type="subcellular location">
    <subcellularLocation>
        <location evidence="1">Nucleus</location>
    </subcellularLocation>
</comment>
<dbReference type="GO" id="GO:0043565">
    <property type="term" value="F:sequence-specific DNA binding"/>
    <property type="evidence" value="ECO:0007669"/>
    <property type="project" value="InterPro"/>
</dbReference>
<evidence type="ECO:0000259" key="7">
    <source>
        <dbReference type="PROSITE" id="PS50811"/>
    </source>
</evidence>
<keyword evidence="8" id="KW-1185">Reference proteome</keyword>
<dbReference type="SUPFAM" id="SSF118290">
    <property type="entry name" value="WRKY DNA-binding domain"/>
    <property type="match status" value="1"/>
</dbReference>
<evidence type="ECO:0000256" key="4">
    <source>
        <dbReference type="ARBA" id="ARBA00023163"/>
    </source>
</evidence>
<dbReference type="GO" id="GO:0005634">
    <property type="term" value="C:nucleus"/>
    <property type="evidence" value="ECO:0007669"/>
    <property type="project" value="UniProtKB-SubCell"/>
</dbReference>
<dbReference type="InterPro" id="IPR036576">
    <property type="entry name" value="WRKY_dom_sf"/>
</dbReference>
<feature type="compositionally biased region" description="Polar residues" evidence="6">
    <location>
        <begin position="209"/>
        <end position="219"/>
    </location>
</feature>
<keyword evidence="3" id="KW-0238">DNA-binding</keyword>
<dbReference type="Pfam" id="PF03106">
    <property type="entry name" value="WRKY"/>
    <property type="match status" value="1"/>
</dbReference>
<evidence type="ECO:0000256" key="1">
    <source>
        <dbReference type="ARBA" id="ARBA00004123"/>
    </source>
</evidence>
<dbReference type="InterPro" id="IPR044810">
    <property type="entry name" value="WRKY_plant"/>
</dbReference>
<dbReference type="OrthoDB" id="2021064at2759"/>
<evidence type="ECO:0000256" key="5">
    <source>
        <dbReference type="ARBA" id="ARBA00023242"/>
    </source>
</evidence>
<dbReference type="GeneID" id="111296371"/>
<dbReference type="AlphaFoldDB" id="A0A6P5Z1B1"/>
<dbReference type="PROSITE" id="PS50811">
    <property type="entry name" value="WRKY"/>
    <property type="match status" value="1"/>
</dbReference>
<dbReference type="KEGG" id="dzi:111296371"/>
<protein>
    <submittedName>
        <fullName evidence="9">Probable WRKY transcription factor 70</fullName>
    </submittedName>
</protein>
<gene>
    <name evidence="9" type="primary">LOC111296371</name>
</gene>
<feature type="domain" description="WRKY" evidence="7">
    <location>
        <begin position="128"/>
        <end position="186"/>
    </location>
</feature>
<feature type="region of interest" description="Disordered" evidence="6">
    <location>
        <begin position="77"/>
        <end position="109"/>
    </location>
</feature>
<sequence>MGSVSPWPERLSSNKTRVIQQLIHGQECATQLQILFHKSFEEGARLSAQELVQKILRSFNETLSVLSCCDSAEISQNQATSNDDSPCCDDRRSEDSSESRKRPASKDRRGCYKRKRSALTWTLVSTTMEDGHAWRKYGQKEILNSKHPRSYFRCTRKYDQGCRATKQVQRMEDDSQMYQTTYIGTHTCRDSFKAPQIIKDSESWESYMVTSGDSETPSKQQHHHLNPPTTPTVKQETKEETTPSDLTDLDSIKWKDIMSGGFEYSSEPVGMGSDYGDGVCNVYSTKITSRNFKLDFENDFHFDESEFVYESSLL</sequence>